<dbReference type="InterPro" id="IPR000209">
    <property type="entry name" value="Peptidase_S8/S53_dom"/>
</dbReference>
<dbReference type="AlphaFoldDB" id="A0AA38TTI1"/>
<evidence type="ECO:0000256" key="8">
    <source>
        <dbReference type="ARBA" id="ARBA00023180"/>
    </source>
</evidence>
<dbReference type="GO" id="GO:0005576">
    <property type="term" value="C:extracellular region"/>
    <property type="evidence" value="ECO:0007669"/>
    <property type="project" value="UniProtKB-SubCell"/>
</dbReference>
<comment type="caution">
    <text evidence="15">The sequence shown here is derived from an EMBL/GenBank/DDBJ whole genome shotgun (WGS) entry which is preliminary data.</text>
</comment>
<feature type="chain" id="PRO_5041288553" evidence="11">
    <location>
        <begin position="27"/>
        <end position="763"/>
    </location>
</feature>
<feature type="active site" description="Charge relay system" evidence="9 10">
    <location>
        <position position="149"/>
    </location>
</feature>
<evidence type="ECO:0000259" key="14">
    <source>
        <dbReference type="Pfam" id="PF17766"/>
    </source>
</evidence>
<evidence type="ECO:0000313" key="16">
    <source>
        <dbReference type="Proteomes" id="UP001172457"/>
    </source>
</evidence>
<reference evidence="15" key="1">
    <citation type="submission" date="2023-03" db="EMBL/GenBank/DDBJ databases">
        <title>Chromosome-scale reference genome and RAD-based genetic map of yellow starthistle (Centaurea solstitialis) reveal putative structural variation and QTLs associated with invader traits.</title>
        <authorList>
            <person name="Reatini B."/>
            <person name="Cang F.A."/>
            <person name="Jiang Q."/>
            <person name="Mckibben M.T.W."/>
            <person name="Barker M.S."/>
            <person name="Rieseberg L.H."/>
            <person name="Dlugosch K.M."/>
        </authorList>
    </citation>
    <scope>NUCLEOTIDE SEQUENCE</scope>
    <source>
        <strain evidence="15">CAN-66</strain>
        <tissue evidence="15">Leaf</tissue>
    </source>
</reference>
<dbReference type="InterPro" id="IPR023828">
    <property type="entry name" value="Peptidase_S8_Ser-AS"/>
</dbReference>
<dbReference type="PROSITE" id="PS00138">
    <property type="entry name" value="SUBTILASE_SER"/>
    <property type="match status" value="1"/>
</dbReference>
<evidence type="ECO:0000256" key="4">
    <source>
        <dbReference type="ARBA" id="ARBA00022670"/>
    </source>
</evidence>
<dbReference type="InterPro" id="IPR010259">
    <property type="entry name" value="S8pro/Inhibitor_I9"/>
</dbReference>
<dbReference type="PANTHER" id="PTHR10795">
    <property type="entry name" value="PROPROTEIN CONVERTASE SUBTILISIN/KEXIN"/>
    <property type="match status" value="1"/>
</dbReference>
<dbReference type="EMBL" id="JARYMX010000002">
    <property type="protein sequence ID" value="KAJ9560086.1"/>
    <property type="molecule type" value="Genomic_DNA"/>
</dbReference>
<dbReference type="Gene3D" id="3.30.70.80">
    <property type="entry name" value="Peptidase S8 propeptide/proteinase inhibitor I9"/>
    <property type="match status" value="1"/>
</dbReference>
<dbReference type="Gene3D" id="3.40.50.200">
    <property type="entry name" value="Peptidase S8/S53 domain"/>
    <property type="match status" value="1"/>
</dbReference>
<keyword evidence="8" id="KW-0325">Glycoprotein</keyword>
<dbReference type="InterPro" id="IPR045051">
    <property type="entry name" value="SBT"/>
</dbReference>
<keyword evidence="3" id="KW-0964">Secreted</keyword>
<feature type="active site" description="Charge relay system" evidence="9 10">
    <location>
        <position position="224"/>
    </location>
</feature>
<accession>A0AA38TTI1</accession>
<dbReference type="Pfam" id="PF17766">
    <property type="entry name" value="fn3_6"/>
    <property type="match status" value="1"/>
</dbReference>
<name>A0AA38TTI1_9ASTR</name>
<feature type="active site" description="Charge relay system" evidence="9 10">
    <location>
        <position position="549"/>
    </location>
</feature>
<dbReference type="GO" id="GO:0006508">
    <property type="term" value="P:proteolysis"/>
    <property type="evidence" value="ECO:0007669"/>
    <property type="project" value="UniProtKB-KW"/>
</dbReference>
<dbReference type="Gene3D" id="3.50.30.30">
    <property type="match status" value="1"/>
</dbReference>
<dbReference type="InterPro" id="IPR036852">
    <property type="entry name" value="Peptidase_S8/S53_dom_sf"/>
</dbReference>
<dbReference type="CDD" id="cd04852">
    <property type="entry name" value="Peptidases_S8_3"/>
    <property type="match status" value="1"/>
</dbReference>
<evidence type="ECO:0000313" key="15">
    <source>
        <dbReference type="EMBL" id="KAJ9560086.1"/>
    </source>
</evidence>
<evidence type="ECO:0000259" key="13">
    <source>
        <dbReference type="Pfam" id="PF05922"/>
    </source>
</evidence>
<organism evidence="15 16">
    <name type="scientific">Centaurea solstitialis</name>
    <name type="common">yellow star-thistle</name>
    <dbReference type="NCBI Taxonomy" id="347529"/>
    <lineage>
        <taxon>Eukaryota</taxon>
        <taxon>Viridiplantae</taxon>
        <taxon>Streptophyta</taxon>
        <taxon>Embryophyta</taxon>
        <taxon>Tracheophyta</taxon>
        <taxon>Spermatophyta</taxon>
        <taxon>Magnoliopsida</taxon>
        <taxon>eudicotyledons</taxon>
        <taxon>Gunneridae</taxon>
        <taxon>Pentapetalae</taxon>
        <taxon>asterids</taxon>
        <taxon>campanulids</taxon>
        <taxon>Asterales</taxon>
        <taxon>Asteraceae</taxon>
        <taxon>Carduoideae</taxon>
        <taxon>Cardueae</taxon>
        <taxon>Centaureinae</taxon>
        <taxon>Centaurea</taxon>
    </lineage>
</organism>
<evidence type="ECO:0000256" key="1">
    <source>
        <dbReference type="ARBA" id="ARBA00004613"/>
    </source>
</evidence>
<evidence type="ECO:0000256" key="2">
    <source>
        <dbReference type="ARBA" id="ARBA00011073"/>
    </source>
</evidence>
<feature type="domain" description="Inhibitor I9" evidence="13">
    <location>
        <begin position="35"/>
        <end position="103"/>
    </location>
</feature>
<feature type="domain" description="Subtilisin-like protease fibronectin type-III" evidence="14">
    <location>
        <begin position="660"/>
        <end position="760"/>
    </location>
</feature>
<evidence type="ECO:0000256" key="11">
    <source>
        <dbReference type="SAM" id="SignalP"/>
    </source>
</evidence>
<dbReference type="PRINTS" id="PR00723">
    <property type="entry name" value="SUBTILISIN"/>
</dbReference>
<dbReference type="InterPro" id="IPR034197">
    <property type="entry name" value="Peptidases_S8_3"/>
</dbReference>
<protein>
    <submittedName>
        <fullName evidence="15">Uncharacterized protein</fullName>
    </submittedName>
</protein>
<keyword evidence="4 10" id="KW-0645">Protease</keyword>
<proteinExistence type="inferred from homology"/>
<evidence type="ECO:0000256" key="5">
    <source>
        <dbReference type="ARBA" id="ARBA00022729"/>
    </source>
</evidence>
<dbReference type="Gene3D" id="2.60.40.2310">
    <property type="match status" value="1"/>
</dbReference>
<gene>
    <name evidence="15" type="ORF">OSB04_005246</name>
</gene>
<keyword evidence="7 10" id="KW-0720">Serine protease</keyword>
<dbReference type="FunFam" id="3.40.50.200:FF:000006">
    <property type="entry name" value="Subtilisin-like protease SBT1.5"/>
    <property type="match status" value="1"/>
</dbReference>
<keyword evidence="5 11" id="KW-0732">Signal</keyword>
<dbReference type="Proteomes" id="UP001172457">
    <property type="component" value="Chromosome 2"/>
</dbReference>
<sequence>MGTRTFICSSLLLIQLLLLLPWSTIASIQPKNTHTYIIHLDNSQKPQHFSTHESWHQETLDSLSLACQEDDYKPTFLYSYTHVIQGFSANLTPCQLSQLQKSRAHRATYKESFGKLFTTHTPKFLGLNGKTGIWPSASYGKDTIIGMIDTGIWPESESFSDKGMGKVKVPSRWKGECENGTGFSPSMCNNKLIGARSFSKGLRAAGINISTEYDFDSARDFLGHGSHTSSTAAGSHVVGADHFGYAKGVARGMAPSAHLAMYKVLWAADSMKSASSDILAGMDQAISDGVDILSISIGLDQTPLFEDVIAIASLSAVEKGIVVVCAAGNDGPGSGSIYNGAPWIVTVGAGTIDRSYMATLELGNGLSFVGTSYFPASVSISNRHIYYGSNDPKKAGCSSLNPLEVKGKVVLCDDSNLDLNLQMDVVASAGAFAAIFLTESLFLDPEDYRIPGILLHTSYADAVKEYATKGNTSTVKNMRFVVTETGTGPAPEVAYFSSRGPDPITPGVLKPDLLAPGVDVLGAVRPDVAFMVGGKYDLVTDYALHSGTSMAAPHVAGVVALIKSVHRDWTPAAIRSALMTTATNTDNRNGIIEDQWSNLPATPLDFGAGHIDPNKAMDPGLIYDMCFQDYVDFLCGLGYTEEQMSATIRKSRWVCNPNRDLNYPSFIVDFSNQTTYPSEKNFIRTISNVGDDSSTYRATFEVPSGMTVSVEPSTLEFTSKYESKDFVLSVKMEKPSTDVKYGYLKWIDEHNHKVSSPIVVIGN</sequence>
<dbReference type="Pfam" id="PF05922">
    <property type="entry name" value="Inhibitor_I9"/>
    <property type="match status" value="1"/>
</dbReference>
<evidence type="ECO:0000256" key="9">
    <source>
        <dbReference type="PIRSR" id="PIRSR615500-1"/>
    </source>
</evidence>
<keyword evidence="16" id="KW-1185">Reference proteome</keyword>
<evidence type="ECO:0000256" key="7">
    <source>
        <dbReference type="ARBA" id="ARBA00022825"/>
    </source>
</evidence>
<feature type="domain" description="Peptidase S8/S53" evidence="12">
    <location>
        <begin position="140"/>
        <end position="587"/>
    </location>
</feature>
<evidence type="ECO:0000259" key="12">
    <source>
        <dbReference type="Pfam" id="PF00082"/>
    </source>
</evidence>
<comment type="similarity">
    <text evidence="2 10">Belongs to the peptidase S8 family.</text>
</comment>
<dbReference type="InterPro" id="IPR037045">
    <property type="entry name" value="S8pro/Inhibitor_I9_sf"/>
</dbReference>
<evidence type="ECO:0000256" key="10">
    <source>
        <dbReference type="PROSITE-ProRule" id="PRU01240"/>
    </source>
</evidence>
<dbReference type="SUPFAM" id="SSF52743">
    <property type="entry name" value="Subtilisin-like"/>
    <property type="match status" value="1"/>
</dbReference>
<dbReference type="CDD" id="cd02120">
    <property type="entry name" value="PA_subtilisin_like"/>
    <property type="match status" value="1"/>
</dbReference>
<evidence type="ECO:0000256" key="6">
    <source>
        <dbReference type="ARBA" id="ARBA00022801"/>
    </source>
</evidence>
<keyword evidence="6 10" id="KW-0378">Hydrolase</keyword>
<dbReference type="InterPro" id="IPR015500">
    <property type="entry name" value="Peptidase_S8_subtilisin-rel"/>
</dbReference>
<dbReference type="FunFam" id="3.30.70.80:FF:000003">
    <property type="entry name" value="Subtilisin-like protease SBT1.9"/>
    <property type="match status" value="1"/>
</dbReference>
<evidence type="ECO:0000256" key="3">
    <source>
        <dbReference type="ARBA" id="ARBA00022525"/>
    </source>
</evidence>
<dbReference type="PROSITE" id="PS51892">
    <property type="entry name" value="SUBTILASE"/>
    <property type="match status" value="1"/>
</dbReference>
<comment type="subcellular location">
    <subcellularLocation>
        <location evidence="1">Secreted</location>
    </subcellularLocation>
</comment>
<dbReference type="GO" id="GO:0004252">
    <property type="term" value="F:serine-type endopeptidase activity"/>
    <property type="evidence" value="ECO:0007669"/>
    <property type="project" value="UniProtKB-UniRule"/>
</dbReference>
<dbReference type="InterPro" id="IPR041469">
    <property type="entry name" value="Subtilisin-like_FN3"/>
</dbReference>
<dbReference type="Pfam" id="PF00082">
    <property type="entry name" value="Peptidase_S8"/>
    <property type="match status" value="1"/>
</dbReference>
<feature type="signal peptide" evidence="11">
    <location>
        <begin position="1"/>
        <end position="26"/>
    </location>
</feature>